<accession>A0ABZ0ERF9</accession>
<dbReference type="RefSeq" id="WP_317021162.1">
    <property type="nucleotide sequence ID" value="NZ_CP136513.1"/>
</dbReference>
<name>A0ABZ0ERF9_9BURK</name>
<dbReference type="Proteomes" id="UP001302652">
    <property type="component" value="Chromosome 1"/>
</dbReference>
<evidence type="ECO:0000313" key="1">
    <source>
        <dbReference type="EMBL" id="WOD18962.1"/>
    </source>
</evidence>
<proteinExistence type="predicted"/>
<sequence length="310" mass="35285">MPYPVGAAPQQGFAVGQAMKKLEFGVSDIPASFQLERYAGCANWGAPEWWRALSLRYPFEAWSYLTPEELAEDEDNPDLLEIVRGNVLGFMERPLPVVEGELRPFPADTLSKPIRDLTGADYYEGLFNLHSGWYDKPSTLALRAIHRAGMMDFEAIQPEQEGERAFAELSNTPAWRIHREADAPAEKFGIEVNLGATDEFLVKEFKRWLKRIRKDAGIPQIPKEFDASHFADWHEDRLLPYLDLTMWARSHGGAFNLSALGYVLFPDEALRDAKMREVEPRIRRTIAPKARAIISLEVISTLNRQVWVKA</sequence>
<dbReference type="Pfam" id="PF19924">
    <property type="entry name" value="DUF6387"/>
    <property type="match status" value="1"/>
</dbReference>
<organism evidence="1 2">
    <name type="scientific">Paraburkholderia kirstenboschensis</name>
    <dbReference type="NCBI Taxonomy" id="1245436"/>
    <lineage>
        <taxon>Bacteria</taxon>
        <taxon>Pseudomonadati</taxon>
        <taxon>Pseudomonadota</taxon>
        <taxon>Betaproteobacteria</taxon>
        <taxon>Burkholderiales</taxon>
        <taxon>Burkholderiaceae</taxon>
        <taxon>Paraburkholderia</taxon>
    </lineage>
</organism>
<keyword evidence="2" id="KW-1185">Reference proteome</keyword>
<dbReference type="EMBL" id="CP136513">
    <property type="protein sequence ID" value="WOD18962.1"/>
    <property type="molecule type" value="Genomic_DNA"/>
</dbReference>
<evidence type="ECO:0000313" key="2">
    <source>
        <dbReference type="Proteomes" id="UP001302652"/>
    </source>
</evidence>
<reference evidence="1 2" key="1">
    <citation type="submission" date="2023-10" db="EMBL/GenBank/DDBJ databases">
        <title>Surface-active antibiotics is a multifunctional adaptation for post-fire microbes.</title>
        <authorList>
            <person name="Liu M.D."/>
            <person name="Du Y."/>
            <person name="Koupaei S.K."/>
            <person name="Kim N.R."/>
            <person name="Zhang W."/>
            <person name="Traxler M.F."/>
        </authorList>
    </citation>
    <scope>NUCLEOTIDE SEQUENCE [LARGE SCALE GENOMIC DNA]</scope>
    <source>
        <strain evidence="1 2">F3</strain>
    </source>
</reference>
<dbReference type="InterPro" id="IPR045664">
    <property type="entry name" value="DUF6387"/>
</dbReference>
<gene>
    <name evidence="1" type="ORF">RW095_40530</name>
</gene>
<protein>
    <submittedName>
        <fullName evidence="1">DUF6387 family protein</fullName>
    </submittedName>
</protein>